<dbReference type="Gene3D" id="1.10.10.2420">
    <property type="match status" value="1"/>
</dbReference>
<feature type="domain" description="Glutaminyl-tRNA synthetase class Ib non-specific RNA-binding" evidence="6">
    <location>
        <begin position="169"/>
        <end position="192"/>
    </location>
</feature>
<evidence type="ECO:0000313" key="8">
    <source>
        <dbReference type="EMBL" id="KAJ6257053.1"/>
    </source>
</evidence>
<evidence type="ECO:0000256" key="1">
    <source>
        <dbReference type="ARBA" id="ARBA00022598"/>
    </source>
</evidence>
<keyword evidence="3" id="KW-0067">ATP-binding</keyword>
<evidence type="ECO:0000313" key="9">
    <source>
        <dbReference type="Proteomes" id="UP001221413"/>
    </source>
</evidence>
<dbReference type="GO" id="GO:0006425">
    <property type="term" value="P:glutaminyl-tRNA aminoacylation"/>
    <property type="evidence" value="ECO:0007669"/>
    <property type="project" value="InterPro"/>
</dbReference>
<reference evidence="8" key="1">
    <citation type="submission" date="2023-01" db="EMBL/GenBank/DDBJ databases">
        <title>The chitinases involved in constricting ring structure development in the nematode-trapping fungus Drechslerella dactyloides.</title>
        <authorList>
            <person name="Wang R."/>
            <person name="Zhang L."/>
            <person name="Tang P."/>
            <person name="Li S."/>
            <person name="Liang L."/>
        </authorList>
    </citation>
    <scope>NUCLEOTIDE SEQUENCE</scope>
    <source>
        <strain evidence="8">YMF1.00031</strain>
    </source>
</reference>
<evidence type="ECO:0008006" key="10">
    <source>
        <dbReference type="Google" id="ProtNLM"/>
    </source>
</evidence>
<keyword evidence="5" id="KW-0030">Aminoacyl-tRNA synthetase</keyword>
<evidence type="ECO:0000259" key="7">
    <source>
        <dbReference type="Pfam" id="PF04558"/>
    </source>
</evidence>
<keyword evidence="1" id="KW-0436">Ligase</keyword>
<keyword evidence="4" id="KW-0648">Protein biosynthesis</keyword>
<evidence type="ECO:0000259" key="6">
    <source>
        <dbReference type="Pfam" id="PF04557"/>
    </source>
</evidence>
<keyword evidence="2" id="KW-0547">Nucleotide-binding</keyword>
<dbReference type="AlphaFoldDB" id="A0AAD6IRF1"/>
<dbReference type="Proteomes" id="UP001221413">
    <property type="component" value="Unassembled WGS sequence"/>
</dbReference>
<evidence type="ECO:0000256" key="4">
    <source>
        <dbReference type="ARBA" id="ARBA00022917"/>
    </source>
</evidence>
<dbReference type="Pfam" id="PF04557">
    <property type="entry name" value="tRNA_synt_1c_R2"/>
    <property type="match status" value="1"/>
</dbReference>
<sequence>MADDTDAITARLAAVGFADKTIKDVLKNKKQCATLLSILDEANPATDEPVAAQAPLFNALAAASSKDATLPCRPYIARAIRDGRLKTTTQIDAAVKYAKDAGAGFNDADFDKACGVGVSFTKEEVVELVKAYIAERKEEIEEQRYKVLGGTIANIKAGTDLKWANALDVKTAVDAEFLSLLGPKDERDIVKKVSTVLYVY</sequence>
<proteinExistence type="predicted"/>
<accession>A0AAD6IRF1</accession>
<dbReference type="GO" id="GO:0005524">
    <property type="term" value="F:ATP binding"/>
    <property type="evidence" value="ECO:0007669"/>
    <property type="project" value="UniProtKB-KW"/>
</dbReference>
<gene>
    <name evidence="8" type="ORF">Dda_7937</name>
</gene>
<evidence type="ECO:0000256" key="2">
    <source>
        <dbReference type="ARBA" id="ARBA00022741"/>
    </source>
</evidence>
<organism evidence="8 9">
    <name type="scientific">Drechslerella dactyloides</name>
    <name type="common">Nematode-trapping fungus</name>
    <name type="synonym">Arthrobotrys dactyloides</name>
    <dbReference type="NCBI Taxonomy" id="74499"/>
    <lineage>
        <taxon>Eukaryota</taxon>
        <taxon>Fungi</taxon>
        <taxon>Dikarya</taxon>
        <taxon>Ascomycota</taxon>
        <taxon>Pezizomycotina</taxon>
        <taxon>Orbiliomycetes</taxon>
        <taxon>Orbiliales</taxon>
        <taxon>Orbiliaceae</taxon>
        <taxon>Drechslerella</taxon>
    </lineage>
</organism>
<evidence type="ECO:0000256" key="5">
    <source>
        <dbReference type="ARBA" id="ARBA00023146"/>
    </source>
</evidence>
<dbReference type="GO" id="GO:0005737">
    <property type="term" value="C:cytoplasm"/>
    <property type="evidence" value="ECO:0007669"/>
    <property type="project" value="InterPro"/>
</dbReference>
<comment type="caution">
    <text evidence="8">The sequence shown here is derived from an EMBL/GenBank/DDBJ whole genome shotgun (WGS) entry which is preliminary data.</text>
</comment>
<dbReference type="FunFam" id="1.10.10.2420:FF:000001">
    <property type="entry name" value="Glutamine--tRNA ligase cytoplasmic"/>
    <property type="match status" value="1"/>
</dbReference>
<feature type="domain" description="Glutaminyl-tRNA synthetase class Ib non-specific RNA-binding" evidence="7">
    <location>
        <begin position="8"/>
        <end position="165"/>
    </location>
</feature>
<keyword evidence="9" id="KW-1185">Reference proteome</keyword>
<dbReference type="Gene3D" id="1.10.8.1290">
    <property type="entry name" value="Glutaminyl-tRNA synthetase, non-specific RNA binding region part 1, domain 1"/>
    <property type="match status" value="1"/>
</dbReference>
<name>A0AAD6IRF1_DREDA</name>
<protein>
    <recommendedName>
        <fullName evidence="10">Glutaminyl-tRNA synthetase</fullName>
    </recommendedName>
</protein>
<dbReference type="EMBL" id="JAQGDS010000011">
    <property type="protein sequence ID" value="KAJ6257053.1"/>
    <property type="molecule type" value="Genomic_DNA"/>
</dbReference>
<dbReference type="InterPro" id="IPR042558">
    <property type="entry name" value="Gln-tRNA-synth_Ib_RNA-bd_N_1"/>
</dbReference>
<dbReference type="Pfam" id="PF04558">
    <property type="entry name" value="tRNA_synt_1c_R1"/>
    <property type="match status" value="1"/>
</dbReference>
<dbReference type="InterPro" id="IPR007638">
    <property type="entry name" value="Gln-tRNA-synth_Ib_RNA-bd_2"/>
</dbReference>
<dbReference type="InterPro" id="IPR007639">
    <property type="entry name" value="Gln-tRNA-synth_Ib_RNA-bd_N"/>
</dbReference>
<dbReference type="GO" id="GO:0004819">
    <property type="term" value="F:glutamine-tRNA ligase activity"/>
    <property type="evidence" value="ECO:0007669"/>
    <property type="project" value="InterPro"/>
</dbReference>
<dbReference type="InterPro" id="IPR042559">
    <property type="entry name" value="Gln-tRNA-synth_Ib_RNA-bd_N_2"/>
</dbReference>
<evidence type="ECO:0000256" key="3">
    <source>
        <dbReference type="ARBA" id="ARBA00022840"/>
    </source>
</evidence>